<feature type="domain" description="YdbS-like PH" evidence="3">
    <location>
        <begin position="63"/>
        <end position="138"/>
    </location>
</feature>
<comment type="caution">
    <text evidence="4">The sequence shown here is derived from an EMBL/GenBank/DDBJ whole genome shotgun (WGS) entry which is preliminary data.</text>
</comment>
<evidence type="ECO:0000256" key="1">
    <source>
        <dbReference type="SAM" id="MobiDB-lite"/>
    </source>
</evidence>
<protein>
    <submittedName>
        <fullName evidence="4">Bacterial membrane flanked domain protein</fullName>
    </submittedName>
</protein>
<evidence type="ECO:0000256" key="2">
    <source>
        <dbReference type="SAM" id="Phobius"/>
    </source>
</evidence>
<keyword evidence="5" id="KW-1185">Reference proteome</keyword>
<dbReference type="EMBL" id="LGUC01000002">
    <property type="protein sequence ID" value="KPN29221.1"/>
    <property type="molecule type" value="Genomic_DNA"/>
</dbReference>
<feature type="transmembrane region" description="Helical" evidence="2">
    <location>
        <begin position="34"/>
        <end position="59"/>
    </location>
</feature>
<keyword evidence="2" id="KW-1133">Transmembrane helix</keyword>
<feature type="compositionally biased region" description="Basic and acidic residues" evidence="1">
    <location>
        <begin position="196"/>
        <end position="218"/>
    </location>
</feature>
<dbReference type="OrthoDB" id="203544at2157"/>
<dbReference type="PANTHER" id="PTHR37938:SF1">
    <property type="entry name" value="BLL0215 PROTEIN"/>
    <property type="match status" value="1"/>
</dbReference>
<reference evidence="5" key="1">
    <citation type="submission" date="2013-11" db="EMBL/GenBank/DDBJ databases">
        <authorList>
            <person name="Hoang H.T."/>
            <person name="Killian M.L."/>
            <person name="Madson D.M."/>
            <person name="Arruda P.H.E."/>
            <person name="Sun D."/>
            <person name="Schwartz K.J."/>
            <person name="Yoon K."/>
        </authorList>
    </citation>
    <scope>NUCLEOTIDE SEQUENCE [LARGE SCALE GENOMIC DNA]</scope>
    <source>
        <strain evidence="5">CDK2</strain>
    </source>
</reference>
<name>A0A0P7G7L8_9EURY</name>
<proteinExistence type="predicted"/>
<dbReference type="PANTHER" id="PTHR37938">
    <property type="entry name" value="BLL0215 PROTEIN"/>
    <property type="match status" value="1"/>
</dbReference>
<feature type="compositionally biased region" description="Polar residues" evidence="1">
    <location>
        <begin position="177"/>
        <end position="194"/>
    </location>
</feature>
<dbReference type="Pfam" id="PF03703">
    <property type="entry name" value="bPH_2"/>
    <property type="match status" value="1"/>
</dbReference>
<evidence type="ECO:0000313" key="5">
    <source>
        <dbReference type="Proteomes" id="UP000050535"/>
    </source>
</evidence>
<organism evidence="4 5">
    <name type="scientific">Halolamina pelagica</name>
    <dbReference type="NCBI Taxonomy" id="699431"/>
    <lineage>
        <taxon>Archaea</taxon>
        <taxon>Methanobacteriati</taxon>
        <taxon>Methanobacteriota</taxon>
        <taxon>Stenosarchaea group</taxon>
        <taxon>Halobacteria</taxon>
        <taxon>Halobacteriales</taxon>
        <taxon>Haloferacaceae</taxon>
    </lineage>
</organism>
<dbReference type="AlphaFoldDB" id="A0A0P7G7L8"/>
<feature type="compositionally biased region" description="Acidic residues" evidence="1">
    <location>
        <begin position="222"/>
        <end position="231"/>
    </location>
</feature>
<accession>A0A0P7G7L8</accession>
<evidence type="ECO:0000259" key="3">
    <source>
        <dbReference type="Pfam" id="PF03703"/>
    </source>
</evidence>
<sequence>MSESPSIDPATIDWLTIDEDEEIVWSGKPHESSLIPALVVGLPLSLLLVGLFIIAGAYFQRENTQYVVTTDGLYKKTGVLSRDVQRIDFGKVQNTSYSQGFFGARFGYGNVDVSTAGGSGVEMQFRSVPEPREVQELINKRVKSSRGDRTSESAETKRDVLDDILVELREIRGTLEAQQETAGAASTKSSTIGDATNDHSTGEDDAARAEFEGSDQRAENSSVEDESGEPR</sequence>
<keyword evidence="2" id="KW-0812">Transmembrane</keyword>
<dbReference type="PATRIC" id="fig|699431.3.peg.3546"/>
<dbReference type="Proteomes" id="UP000050535">
    <property type="component" value="Unassembled WGS sequence"/>
</dbReference>
<feature type="region of interest" description="Disordered" evidence="1">
    <location>
        <begin position="177"/>
        <end position="231"/>
    </location>
</feature>
<dbReference type="STRING" id="699431.SY89_03455"/>
<evidence type="ECO:0000313" key="4">
    <source>
        <dbReference type="EMBL" id="KPN29221.1"/>
    </source>
</evidence>
<dbReference type="InterPro" id="IPR005182">
    <property type="entry name" value="YdbS-like_PH"/>
</dbReference>
<keyword evidence="2" id="KW-0472">Membrane</keyword>
<dbReference type="RefSeq" id="WP_054584971.1">
    <property type="nucleotide sequence ID" value="NZ_LGUC01000002.1"/>
</dbReference>
<gene>
    <name evidence="4" type="ORF">SY89_03455</name>
</gene>